<evidence type="ECO:0000256" key="1">
    <source>
        <dbReference type="SAM" id="MobiDB-lite"/>
    </source>
</evidence>
<keyword evidence="3" id="KW-1185">Reference proteome</keyword>
<feature type="compositionally biased region" description="Low complexity" evidence="1">
    <location>
        <begin position="63"/>
        <end position="75"/>
    </location>
</feature>
<name>A0ABD2BDR3_VESSQ</name>
<feature type="region of interest" description="Disordered" evidence="1">
    <location>
        <begin position="61"/>
        <end position="91"/>
    </location>
</feature>
<organism evidence="2 3">
    <name type="scientific">Vespula squamosa</name>
    <name type="common">Southern yellow jacket</name>
    <name type="synonym">Wasp</name>
    <dbReference type="NCBI Taxonomy" id="30214"/>
    <lineage>
        <taxon>Eukaryota</taxon>
        <taxon>Metazoa</taxon>
        <taxon>Ecdysozoa</taxon>
        <taxon>Arthropoda</taxon>
        <taxon>Hexapoda</taxon>
        <taxon>Insecta</taxon>
        <taxon>Pterygota</taxon>
        <taxon>Neoptera</taxon>
        <taxon>Endopterygota</taxon>
        <taxon>Hymenoptera</taxon>
        <taxon>Apocrita</taxon>
        <taxon>Aculeata</taxon>
        <taxon>Vespoidea</taxon>
        <taxon>Vespidae</taxon>
        <taxon>Vespinae</taxon>
        <taxon>Vespula</taxon>
    </lineage>
</organism>
<dbReference type="Proteomes" id="UP001607302">
    <property type="component" value="Unassembled WGS sequence"/>
</dbReference>
<dbReference type="EMBL" id="JAUDFV010000110">
    <property type="protein sequence ID" value="KAL2730825.1"/>
    <property type="molecule type" value="Genomic_DNA"/>
</dbReference>
<comment type="caution">
    <text evidence="2">The sequence shown here is derived from an EMBL/GenBank/DDBJ whole genome shotgun (WGS) entry which is preliminary data.</text>
</comment>
<accession>A0ABD2BDR3</accession>
<gene>
    <name evidence="2" type="ORF">V1478_005238</name>
</gene>
<protein>
    <submittedName>
        <fullName evidence="2">Uncharacterized protein</fullName>
    </submittedName>
</protein>
<proteinExistence type="predicted"/>
<sequence>MANSRQRHCIQSVPQAVKFPSGGDMVNIMRKSEKARLITNKLLGVRSDLVEQKMYTTMPLPMTEITPSTPITKPTKGYHRGLLGENRKKTN</sequence>
<evidence type="ECO:0000313" key="3">
    <source>
        <dbReference type="Proteomes" id="UP001607302"/>
    </source>
</evidence>
<dbReference type="AlphaFoldDB" id="A0ABD2BDR3"/>
<reference evidence="2 3" key="1">
    <citation type="journal article" date="2024" name="Ann. Entomol. Soc. Am.">
        <title>Genomic analyses of the southern and eastern yellowjacket wasps (Hymenoptera: Vespidae) reveal evolutionary signatures of social life.</title>
        <authorList>
            <person name="Catto M.A."/>
            <person name="Caine P.B."/>
            <person name="Orr S.E."/>
            <person name="Hunt B.G."/>
            <person name="Goodisman M.A.D."/>
        </authorList>
    </citation>
    <scope>NUCLEOTIDE SEQUENCE [LARGE SCALE GENOMIC DNA]</scope>
    <source>
        <strain evidence="2">233</strain>
        <tissue evidence="2">Head and thorax</tissue>
    </source>
</reference>
<evidence type="ECO:0000313" key="2">
    <source>
        <dbReference type="EMBL" id="KAL2730825.1"/>
    </source>
</evidence>